<dbReference type="SUPFAM" id="SSF52540">
    <property type="entry name" value="P-loop containing nucleoside triphosphate hydrolases"/>
    <property type="match status" value="1"/>
</dbReference>
<evidence type="ECO:0000259" key="9">
    <source>
        <dbReference type="Pfam" id="PF23559"/>
    </source>
</evidence>
<evidence type="ECO:0000256" key="3">
    <source>
        <dbReference type="ARBA" id="ARBA00022737"/>
    </source>
</evidence>
<dbReference type="PROSITE" id="PS00107">
    <property type="entry name" value="PROTEIN_KINASE_ATP"/>
    <property type="match status" value="1"/>
</dbReference>
<dbReference type="InterPro" id="IPR056789">
    <property type="entry name" value="LRR_R13L1-DRL21"/>
</dbReference>
<dbReference type="Pfam" id="PF07714">
    <property type="entry name" value="PK_Tyr_Ser-Thr"/>
    <property type="match status" value="1"/>
</dbReference>
<evidence type="ECO:0000256" key="5">
    <source>
        <dbReference type="PROSITE-ProRule" id="PRU10141"/>
    </source>
</evidence>
<dbReference type="Gene3D" id="1.10.8.430">
    <property type="entry name" value="Helical domain of apoptotic protease-activating factors"/>
    <property type="match status" value="1"/>
</dbReference>
<dbReference type="Proteomes" id="UP000604825">
    <property type="component" value="Unassembled WGS sequence"/>
</dbReference>
<feature type="domain" description="R13L1/DRL21-like LRR repeat region" evidence="10">
    <location>
        <begin position="874"/>
        <end position="990"/>
    </location>
</feature>
<evidence type="ECO:0000256" key="1">
    <source>
        <dbReference type="ARBA" id="ARBA00004162"/>
    </source>
</evidence>
<name>A0A811QKC0_9POAL</name>
<dbReference type="GO" id="GO:0004672">
    <property type="term" value="F:protein kinase activity"/>
    <property type="evidence" value="ECO:0007669"/>
    <property type="project" value="InterPro"/>
</dbReference>
<dbReference type="GO" id="GO:0006952">
    <property type="term" value="P:defense response"/>
    <property type="evidence" value="ECO:0007669"/>
    <property type="project" value="UniProtKB-KW"/>
</dbReference>
<dbReference type="InterPro" id="IPR001245">
    <property type="entry name" value="Ser-Thr/Tyr_kinase_cat_dom"/>
</dbReference>
<accession>A0A811QKC0</accession>
<dbReference type="SUPFAM" id="SSF52047">
    <property type="entry name" value="RNI-like"/>
    <property type="match status" value="1"/>
</dbReference>
<feature type="binding site" evidence="5">
    <location>
        <position position="47"/>
    </location>
    <ligand>
        <name>ATP</name>
        <dbReference type="ChEBI" id="CHEBI:30616"/>
    </ligand>
</feature>
<dbReference type="InterPro" id="IPR027417">
    <property type="entry name" value="P-loop_NTPase"/>
</dbReference>
<keyword evidence="3" id="KW-0677">Repeat</keyword>
<dbReference type="OrthoDB" id="600210at2759"/>
<evidence type="ECO:0000313" key="12">
    <source>
        <dbReference type="Proteomes" id="UP000604825"/>
    </source>
</evidence>
<dbReference type="Gene3D" id="3.40.50.300">
    <property type="entry name" value="P-loop containing nucleotide triphosphate hydrolases"/>
    <property type="match status" value="1"/>
</dbReference>
<feature type="domain" description="Disease resistance protein RPS4B/Roq1-like leucine-rich repeats" evidence="8">
    <location>
        <begin position="674"/>
        <end position="835"/>
    </location>
</feature>
<keyword evidence="5" id="KW-0067">ATP-binding</keyword>
<dbReference type="InterPro" id="IPR011009">
    <property type="entry name" value="Kinase-like_dom_sf"/>
</dbReference>
<comment type="subcellular location">
    <subcellularLocation>
        <location evidence="1">Cell membrane</location>
        <topology evidence="1">Single-pass membrane protein</topology>
    </subcellularLocation>
</comment>
<dbReference type="GO" id="GO:0043531">
    <property type="term" value="F:ADP binding"/>
    <property type="evidence" value="ECO:0007669"/>
    <property type="project" value="InterPro"/>
</dbReference>
<dbReference type="InterPro" id="IPR017441">
    <property type="entry name" value="Protein_kinase_ATP_BS"/>
</dbReference>
<dbReference type="InterPro" id="IPR002182">
    <property type="entry name" value="NB-ARC"/>
</dbReference>
<dbReference type="PRINTS" id="PR00364">
    <property type="entry name" value="DISEASERSIST"/>
</dbReference>
<feature type="domain" description="Disease resistance protein winged helix" evidence="9">
    <location>
        <begin position="417"/>
        <end position="493"/>
    </location>
</feature>
<feature type="domain" description="NB-ARC" evidence="6">
    <location>
        <begin position="162"/>
        <end position="325"/>
    </location>
</feature>
<dbReference type="InterPro" id="IPR042197">
    <property type="entry name" value="Apaf_helical"/>
</dbReference>
<dbReference type="Pfam" id="PF23286">
    <property type="entry name" value="LRR_13"/>
    <property type="match status" value="1"/>
</dbReference>
<dbReference type="InterPro" id="IPR036388">
    <property type="entry name" value="WH-like_DNA-bd_sf"/>
</dbReference>
<evidence type="ECO:0000259" key="6">
    <source>
        <dbReference type="Pfam" id="PF00931"/>
    </source>
</evidence>
<gene>
    <name evidence="11" type="ORF">NCGR_LOCUS40755</name>
</gene>
<protein>
    <recommendedName>
        <fullName evidence="13">Protein kinase domain-containing protein</fullName>
    </recommendedName>
</protein>
<feature type="domain" description="Serine-threonine/tyrosine-protein kinase catalytic" evidence="7">
    <location>
        <begin position="21"/>
        <end position="84"/>
    </location>
</feature>
<evidence type="ECO:0000259" key="10">
    <source>
        <dbReference type="Pfam" id="PF25019"/>
    </source>
</evidence>
<dbReference type="AlphaFoldDB" id="A0A811QKC0"/>
<sequence>MELEDVTFQFLREITDDFSEVRKLGEGAFGVVYKGVTRNGEEVAVKKLKLCDANLDDKQFQTELDNLKKLQHQNIVRILGYCYEIEKKPFNLPDGSKLPQNEGCMTMQNSKIKMRKEAIATTGLQQNIDFMLGPRSNDLEFASALETSSDVLEELIVGRTEEKGTIVASLLKGMPKRFIILPIHGIGGIGKTTFARLIYNDPEFNCYSQVWVDVSQRFDLNKIHESIISQLFEKEIQANEIKMRDACLRKLLSGKKILIVLDDLWEDNQFQLQKLKDMLYHDDSEIIILVTTRSERVAERICTNLEPYKILPLTDEMCWDIIKQRSGFESRGDKEQLMSVGHEIAQKCSGVPLAARSLGFTLLSMNFDQWKRVKDSDIWNETISKDISLPNHVLASLMLSYSYMDLCLKPCFTYCGIFPKGHKIVKNDLIYQWISLDFIKPTKLLSSMQLCEKYIVQLLGLSFFQHSMSPKTSEEYNEQGTLFTMHDLVHDLAVSLLGNQILDQSKQGNTKGGSCQYALLTDCSKPLELCLSSRASLKALRFLKCGKMELHGSAFSPARYLCVLDLSECCIQKLPDSIGQLQELRKIGHLPELLGRLRNLQYLNLAHSSYLLYSFDTDDGVDIEFMGKLTKLKYLNLTANDYYPTRSLWPRRLPDALASVTGLVYLNLSGSYQLHELPGSFGKLCGLVHLDLSNCENIKGVPEALGGLTKLQYLNLSGCSGRQQGSLRGLQEAMENLTVLRYLNLGRCLKTMFGDDPVDEGNSFLALIMTLSSLEHLNLSTNWNLWSFPEAVGNLRKLHTLDLSHCLNLRKLPVSISEISSLKQLNVIGCTHLDRSTLPQLRLIKGSVLLPHFVVLPTDGQTNSNLVLLKNENPETLEISKLENVKYSEEAHGIELKGKQTIERITFEWTKGAKRCVRDIEVLTELVPPVSLKNLQLRGYNSRRFPEWMMNICKYLPNIVRVSIKELPNCKALPPLGQLPNLSELIIEQMDSIRKIYGDLYGGAGAFPKLSALRIGRMENLEEWNTTYSCGEGRSRVLVFPNLFILSLSCCPKLKLKPCPPRGNYYWGIRNCDDVISAWEARQSSSGSSFVIKGLIVQYCEKPLYEWKLLHKLPAIGSLHIEHYNSGFECSSQDIITRLNSLHSLTLRDCKSIAALPDWFGNLTNLQSLTIEDCPGIITLSESIQKLINLQYLKVSGCPELLEWCKSKENEMKLAHIQTKEYAEVTLYMEDAFAPNKPAECSSQA</sequence>
<dbReference type="GO" id="GO:0005524">
    <property type="term" value="F:ATP binding"/>
    <property type="evidence" value="ECO:0007669"/>
    <property type="project" value="UniProtKB-UniRule"/>
</dbReference>
<proteinExistence type="predicted"/>
<evidence type="ECO:0000313" key="11">
    <source>
        <dbReference type="EMBL" id="CAD6257265.1"/>
    </source>
</evidence>
<dbReference type="GO" id="GO:0005886">
    <property type="term" value="C:plasma membrane"/>
    <property type="evidence" value="ECO:0007669"/>
    <property type="project" value="UniProtKB-SubCell"/>
</dbReference>
<keyword evidence="2" id="KW-0433">Leucine-rich repeat</keyword>
<evidence type="ECO:0008006" key="13">
    <source>
        <dbReference type="Google" id="ProtNLM"/>
    </source>
</evidence>
<dbReference type="PANTHER" id="PTHR36766">
    <property type="entry name" value="PLANT BROAD-SPECTRUM MILDEW RESISTANCE PROTEIN RPW8"/>
    <property type="match status" value="1"/>
</dbReference>
<evidence type="ECO:0000256" key="2">
    <source>
        <dbReference type="ARBA" id="ARBA00022614"/>
    </source>
</evidence>
<dbReference type="InterPro" id="IPR032675">
    <property type="entry name" value="LRR_dom_sf"/>
</dbReference>
<dbReference type="Gene3D" id="1.10.10.10">
    <property type="entry name" value="Winged helix-like DNA-binding domain superfamily/Winged helix DNA-binding domain"/>
    <property type="match status" value="1"/>
</dbReference>
<keyword evidence="12" id="KW-1185">Reference proteome</keyword>
<dbReference type="Pfam" id="PF23559">
    <property type="entry name" value="WHD_DRP"/>
    <property type="match status" value="1"/>
</dbReference>
<dbReference type="PANTHER" id="PTHR36766:SF73">
    <property type="entry name" value="NB-ARC DOMAIN-CONTAINING PROTEIN"/>
    <property type="match status" value="1"/>
</dbReference>
<dbReference type="Gene3D" id="3.30.200.20">
    <property type="entry name" value="Phosphorylase Kinase, domain 1"/>
    <property type="match status" value="1"/>
</dbReference>
<dbReference type="InterPro" id="IPR058922">
    <property type="entry name" value="WHD_DRP"/>
</dbReference>
<organism evidence="11 12">
    <name type="scientific">Miscanthus lutarioriparius</name>
    <dbReference type="NCBI Taxonomy" id="422564"/>
    <lineage>
        <taxon>Eukaryota</taxon>
        <taxon>Viridiplantae</taxon>
        <taxon>Streptophyta</taxon>
        <taxon>Embryophyta</taxon>
        <taxon>Tracheophyta</taxon>
        <taxon>Spermatophyta</taxon>
        <taxon>Magnoliopsida</taxon>
        <taxon>Liliopsida</taxon>
        <taxon>Poales</taxon>
        <taxon>Poaceae</taxon>
        <taxon>PACMAD clade</taxon>
        <taxon>Panicoideae</taxon>
        <taxon>Andropogonodae</taxon>
        <taxon>Andropogoneae</taxon>
        <taxon>Saccharinae</taxon>
        <taxon>Miscanthus</taxon>
    </lineage>
</organism>
<evidence type="ECO:0000256" key="4">
    <source>
        <dbReference type="ARBA" id="ARBA00022821"/>
    </source>
</evidence>
<dbReference type="Pfam" id="PF00931">
    <property type="entry name" value="NB-ARC"/>
    <property type="match status" value="1"/>
</dbReference>
<dbReference type="EMBL" id="CAJGYO010000010">
    <property type="protein sequence ID" value="CAD6257265.1"/>
    <property type="molecule type" value="Genomic_DNA"/>
</dbReference>
<dbReference type="FunFam" id="3.30.200.20:FF:000465">
    <property type="entry name" value="Cysteine-rich receptor-like protein kinase 6"/>
    <property type="match status" value="1"/>
</dbReference>
<reference evidence="11" key="1">
    <citation type="submission" date="2020-10" db="EMBL/GenBank/DDBJ databases">
        <authorList>
            <person name="Han B."/>
            <person name="Lu T."/>
            <person name="Zhao Q."/>
            <person name="Huang X."/>
            <person name="Zhao Y."/>
        </authorList>
    </citation>
    <scope>NUCLEOTIDE SEQUENCE</scope>
</reference>
<dbReference type="Gene3D" id="3.80.10.10">
    <property type="entry name" value="Ribonuclease Inhibitor"/>
    <property type="match status" value="4"/>
</dbReference>
<keyword evidence="5" id="KW-0547">Nucleotide-binding</keyword>
<evidence type="ECO:0000259" key="8">
    <source>
        <dbReference type="Pfam" id="PF23286"/>
    </source>
</evidence>
<keyword evidence="4" id="KW-0611">Plant defense</keyword>
<comment type="caution">
    <text evidence="11">The sequence shown here is derived from an EMBL/GenBank/DDBJ whole genome shotgun (WGS) entry which is preliminary data.</text>
</comment>
<dbReference type="SUPFAM" id="SSF56112">
    <property type="entry name" value="Protein kinase-like (PK-like)"/>
    <property type="match status" value="1"/>
</dbReference>
<dbReference type="Pfam" id="PF25019">
    <property type="entry name" value="LRR_R13L1-DRL21"/>
    <property type="match status" value="1"/>
</dbReference>
<dbReference type="InterPro" id="IPR058546">
    <property type="entry name" value="RPS4B/Roq1-like_LRR"/>
</dbReference>
<dbReference type="SUPFAM" id="SSF52058">
    <property type="entry name" value="L domain-like"/>
    <property type="match status" value="1"/>
</dbReference>
<evidence type="ECO:0000259" key="7">
    <source>
        <dbReference type="Pfam" id="PF07714"/>
    </source>
</evidence>